<reference evidence="1 2" key="2">
    <citation type="submission" date="2018-03" db="EMBL/GenBank/DDBJ databases">
        <title>The ancient ancestry and fast evolution of plastids.</title>
        <authorList>
            <person name="Moore K.R."/>
            <person name="Magnabosco C."/>
            <person name="Momper L."/>
            <person name="Gold D.A."/>
            <person name="Bosak T."/>
            <person name="Fournier G.P."/>
        </authorList>
    </citation>
    <scope>NUCLEOTIDE SEQUENCE [LARGE SCALE GENOMIC DNA]</scope>
    <source>
        <strain evidence="1 2">ULC007</strain>
    </source>
</reference>
<evidence type="ECO:0000313" key="1">
    <source>
        <dbReference type="EMBL" id="PSB18813.1"/>
    </source>
</evidence>
<protein>
    <submittedName>
        <fullName evidence="1">Dethiobiotin synthetase</fullName>
    </submittedName>
</protein>
<gene>
    <name evidence="1" type="ORF">C7B65_13630</name>
</gene>
<dbReference type="RefSeq" id="WP_073073671.1">
    <property type="nucleotide sequence ID" value="NZ_MPPI01000024.1"/>
</dbReference>
<comment type="caution">
    <text evidence="1">The sequence shown here is derived from an EMBL/GenBank/DDBJ whole genome shotgun (WGS) entry which is preliminary data.</text>
</comment>
<dbReference type="AlphaFoldDB" id="A0A2T1DED3"/>
<dbReference type="OrthoDB" id="514041at2"/>
<organism evidence="1 2">
    <name type="scientific">Phormidesmis priestleyi ULC007</name>
    <dbReference type="NCBI Taxonomy" id="1920490"/>
    <lineage>
        <taxon>Bacteria</taxon>
        <taxon>Bacillati</taxon>
        <taxon>Cyanobacteriota</taxon>
        <taxon>Cyanophyceae</taxon>
        <taxon>Leptolyngbyales</taxon>
        <taxon>Leptolyngbyaceae</taxon>
        <taxon>Phormidesmis</taxon>
    </lineage>
</organism>
<reference evidence="1 2" key="1">
    <citation type="submission" date="2018-02" db="EMBL/GenBank/DDBJ databases">
        <authorList>
            <person name="Cohen D.B."/>
            <person name="Kent A.D."/>
        </authorList>
    </citation>
    <scope>NUCLEOTIDE SEQUENCE [LARGE SCALE GENOMIC DNA]</scope>
    <source>
        <strain evidence="1 2">ULC007</strain>
    </source>
</reference>
<keyword evidence="2" id="KW-1185">Reference proteome</keyword>
<dbReference type="EMBL" id="PVWG01000014">
    <property type="protein sequence ID" value="PSB18813.1"/>
    <property type="molecule type" value="Genomic_DNA"/>
</dbReference>
<sequence>MDYETARRLLIDQSSETTLNSDTFLVRLQQGQPPIPGQVTSILLSLKVIFEALKGKKVLDRDLSYALYLISSEGRRLFEARLEQQSDCPPLLNEDLDRISATVKSIFSGV</sequence>
<proteinExistence type="predicted"/>
<evidence type="ECO:0000313" key="2">
    <source>
        <dbReference type="Proteomes" id="UP000238634"/>
    </source>
</evidence>
<accession>A0A2T1DED3</accession>
<dbReference type="STRING" id="1920490.GCA_001895925_00295"/>
<dbReference type="Proteomes" id="UP000238634">
    <property type="component" value="Unassembled WGS sequence"/>
</dbReference>
<name>A0A2T1DED3_9CYAN</name>